<reference evidence="1 2" key="1">
    <citation type="journal article" date="2022" name="DNA Res.">
        <title>Chromosomal-level genome assembly of the orchid tree Bauhinia variegata (Leguminosae; Cercidoideae) supports the allotetraploid origin hypothesis of Bauhinia.</title>
        <authorList>
            <person name="Zhong Y."/>
            <person name="Chen Y."/>
            <person name="Zheng D."/>
            <person name="Pang J."/>
            <person name="Liu Y."/>
            <person name="Luo S."/>
            <person name="Meng S."/>
            <person name="Qian L."/>
            <person name="Wei D."/>
            <person name="Dai S."/>
            <person name="Zhou R."/>
        </authorList>
    </citation>
    <scope>NUCLEOTIDE SEQUENCE [LARGE SCALE GENOMIC DNA]</scope>
    <source>
        <strain evidence="1">BV-YZ2020</strain>
    </source>
</reference>
<accession>A0ACB9KGE6</accession>
<dbReference type="EMBL" id="CM039439">
    <property type="protein sequence ID" value="KAI4296237.1"/>
    <property type="molecule type" value="Genomic_DNA"/>
</dbReference>
<comment type="caution">
    <text evidence="1">The sequence shown here is derived from an EMBL/GenBank/DDBJ whole genome shotgun (WGS) entry which is preliminary data.</text>
</comment>
<dbReference type="Proteomes" id="UP000828941">
    <property type="component" value="Chromosome 14"/>
</dbReference>
<name>A0ACB9KGE6_BAUVA</name>
<evidence type="ECO:0000313" key="1">
    <source>
        <dbReference type="EMBL" id="KAI4296237.1"/>
    </source>
</evidence>
<protein>
    <submittedName>
        <fullName evidence="1">Uncharacterized protein</fullName>
    </submittedName>
</protein>
<sequence>MGTQRSPTLDLHSVFGISKAVSLGKVYKSLIKWHPDKNSPGLIEGKKEEELIISDPIVPAGFEHNRLRKNEELLLSCQSILSRSTSTRSKTPTGCRRSLSRNSSRRCTTPTPKSSYRSSETEFAPASLQNQKSLSRNSSRRCKTPTPKSSSRSSETESTPASQPKLRSLSRNSSRKSTTPTRKSSSRSSETESTPASQPKLRSLSRNSSRKSTTPTRKSSSRSSETESTPASPPKLRSLSRNSSRRCTTPTPKSSYRSSDTESTQASPLKLRSLSRNTSRRCTTPTPKSSYLSSETESTPASLSRNMSRKRSKTPNRGASPSRNMSKRCSSETEILDCHSPINMARNYSSESETCRPSLSRNISCKGSTPIIFSQTTVRRKHPPVEKKLECTLEELCFGGVKKVQYTRDIILNPGILAQEEEILMIEIKPGWRKGTKIRFEEKGDEKPGYHPADIVFLIEEKQHPLFKRDGDNLELVLEIPLVNALTGCTIPVPILGGETMTLSLEDTIICHGYEKIIPGQGMLNSKHDERRGDLHVRFLVNFPTELSDQQREEAVSFLQDCY</sequence>
<keyword evidence="2" id="KW-1185">Reference proteome</keyword>
<organism evidence="1 2">
    <name type="scientific">Bauhinia variegata</name>
    <name type="common">Purple orchid tree</name>
    <name type="synonym">Phanera variegata</name>
    <dbReference type="NCBI Taxonomy" id="167791"/>
    <lineage>
        <taxon>Eukaryota</taxon>
        <taxon>Viridiplantae</taxon>
        <taxon>Streptophyta</taxon>
        <taxon>Embryophyta</taxon>
        <taxon>Tracheophyta</taxon>
        <taxon>Spermatophyta</taxon>
        <taxon>Magnoliopsida</taxon>
        <taxon>eudicotyledons</taxon>
        <taxon>Gunneridae</taxon>
        <taxon>Pentapetalae</taxon>
        <taxon>rosids</taxon>
        <taxon>fabids</taxon>
        <taxon>Fabales</taxon>
        <taxon>Fabaceae</taxon>
        <taxon>Cercidoideae</taxon>
        <taxon>Cercideae</taxon>
        <taxon>Bauhiniinae</taxon>
        <taxon>Bauhinia</taxon>
    </lineage>
</organism>
<evidence type="ECO:0000313" key="2">
    <source>
        <dbReference type="Proteomes" id="UP000828941"/>
    </source>
</evidence>
<gene>
    <name evidence="1" type="ORF">L6164_036211</name>
</gene>
<proteinExistence type="predicted"/>